<dbReference type="EMBL" id="MASR01000001">
    <property type="protein sequence ID" value="OFE12661.1"/>
    <property type="molecule type" value="Genomic_DNA"/>
</dbReference>
<dbReference type="PANTHER" id="PTHR30006:SF15">
    <property type="entry name" value="IRON-UTILIZATION PERIPLASMIC PROTEIN"/>
    <property type="match status" value="1"/>
</dbReference>
<dbReference type="GO" id="GO:0046872">
    <property type="term" value="F:metal ion binding"/>
    <property type="evidence" value="ECO:0007669"/>
    <property type="project" value="UniProtKB-KW"/>
</dbReference>
<keyword evidence="3" id="KW-0479">Metal-binding</keyword>
<evidence type="ECO:0000256" key="3">
    <source>
        <dbReference type="PIRSR" id="PIRSR002825-1"/>
    </source>
</evidence>
<sequence length="352" mass="38508">MLFGLQRRGSATRSFKKVCLSSVATLSLLAAGVLSAAEVNVYSARQENLIKPILDQFSEQTGITVNLITGGADELITRMDLEGANSPADILLTVDVGRLHRAKEMGLLQSVDSDVLTSSIPEQYRDSDNQWFSVSLRSRVIVYDKDRVDPGELSTYEDLADPKWDGKICIRSSSNIYNQSLTASLVSHNGVEATEEWARGLVSNMARSPQGGDRDQIAAVAIGQCELAVVNTYYLAGMLNATSDDQLEQAQAVDVFWPNQDGRGAHINVSGAGVSEHAPNRAEAVQLLEFMVSDEAQTWYAEANNEYPIRTDVPVSATLESWGEFKADPLALEQLGIHNAEAVRLMDRADWR</sequence>
<evidence type="ECO:0000256" key="2">
    <source>
        <dbReference type="ARBA" id="ARBA00022729"/>
    </source>
</evidence>
<protein>
    <submittedName>
        <fullName evidence="5">Fe(3+) ABC transporter substrate-binding protein</fullName>
    </submittedName>
</protein>
<proteinExistence type="inferred from homology"/>
<evidence type="ECO:0000256" key="1">
    <source>
        <dbReference type="ARBA" id="ARBA00008520"/>
    </source>
</evidence>
<gene>
    <name evidence="5" type="ORF">PHACT_05515</name>
</gene>
<feature type="binding site" evidence="3">
    <location>
        <position position="233"/>
    </location>
    <ligand>
        <name>Fe cation</name>
        <dbReference type="ChEBI" id="CHEBI:24875"/>
    </ligand>
</feature>
<feature type="signal peptide" evidence="4">
    <location>
        <begin position="1"/>
        <end position="36"/>
    </location>
</feature>
<reference evidence="6" key="1">
    <citation type="submission" date="2016-07" db="EMBL/GenBank/DDBJ databases">
        <authorList>
            <person name="Florea S."/>
            <person name="Webb J.S."/>
            <person name="Jaromczyk J."/>
            <person name="Schardl C.L."/>
        </authorList>
    </citation>
    <scope>NUCLEOTIDE SEQUENCE [LARGE SCALE GENOMIC DNA]</scope>
    <source>
        <strain evidence="6">KCTC 42131</strain>
    </source>
</reference>
<feature type="chain" id="PRO_5009212069" evidence="4">
    <location>
        <begin position="37"/>
        <end position="352"/>
    </location>
</feature>
<dbReference type="PANTHER" id="PTHR30006">
    <property type="entry name" value="THIAMINE-BINDING PERIPLASMIC PROTEIN-RELATED"/>
    <property type="match status" value="1"/>
</dbReference>
<comment type="caution">
    <text evidence="5">The sequence shown here is derived from an EMBL/GenBank/DDBJ whole genome shotgun (WGS) entry which is preliminary data.</text>
</comment>
<dbReference type="Gene3D" id="3.40.190.10">
    <property type="entry name" value="Periplasmic binding protein-like II"/>
    <property type="match status" value="2"/>
</dbReference>
<name>A0A1E8CJK1_9GAMM</name>
<dbReference type="SUPFAM" id="SSF53850">
    <property type="entry name" value="Periplasmic binding protein-like II"/>
    <property type="match status" value="1"/>
</dbReference>
<accession>A0A1E8CJK1</accession>
<evidence type="ECO:0000313" key="5">
    <source>
        <dbReference type="EMBL" id="OFE12661.1"/>
    </source>
</evidence>
<keyword evidence="3" id="KW-0408">Iron</keyword>
<dbReference type="GO" id="GO:0030288">
    <property type="term" value="C:outer membrane-bounded periplasmic space"/>
    <property type="evidence" value="ECO:0007669"/>
    <property type="project" value="TreeGrafter"/>
</dbReference>
<dbReference type="AlphaFoldDB" id="A0A1E8CJK1"/>
<dbReference type="Pfam" id="PF13343">
    <property type="entry name" value="SBP_bac_6"/>
    <property type="match status" value="1"/>
</dbReference>
<dbReference type="STRING" id="1524254.PHACT_05515"/>
<dbReference type="PIRSF" id="PIRSF002825">
    <property type="entry name" value="CfbpA"/>
    <property type="match status" value="1"/>
</dbReference>
<feature type="binding site" evidence="3">
    <location>
        <position position="234"/>
    </location>
    <ligand>
        <name>Fe cation</name>
        <dbReference type="ChEBI" id="CHEBI:24875"/>
    </ligand>
</feature>
<keyword evidence="6" id="KW-1185">Reference proteome</keyword>
<dbReference type="InterPro" id="IPR026045">
    <property type="entry name" value="Ferric-bd"/>
</dbReference>
<evidence type="ECO:0000313" key="6">
    <source>
        <dbReference type="Proteomes" id="UP000175669"/>
    </source>
</evidence>
<organism evidence="5 6">
    <name type="scientific">Pseudohongiella acticola</name>
    <dbReference type="NCBI Taxonomy" id="1524254"/>
    <lineage>
        <taxon>Bacteria</taxon>
        <taxon>Pseudomonadati</taxon>
        <taxon>Pseudomonadota</taxon>
        <taxon>Gammaproteobacteria</taxon>
        <taxon>Pseudomonadales</taxon>
        <taxon>Pseudohongiellaceae</taxon>
        <taxon>Pseudohongiella</taxon>
    </lineage>
</organism>
<comment type="similarity">
    <text evidence="1">Belongs to the bacterial solute-binding protein 1 family.</text>
</comment>
<evidence type="ECO:0000256" key="4">
    <source>
        <dbReference type="SAM" id="SignalP"/>
    </source>
</evidence>
<dbReference type="CDD" id="cd13542">
    <property type="entry name" value="PBP2_FutA1_ilke"/>
    <property type="match status" value="1"/>
</dbReference>
<keyword evidence="2 4" id="KW-0732">Signal</keyword>
<dbReference type="Proteomes" id="UP000175669">
    <property type="component" value="Unassembled WGS sequence"/>
</dbReference>
<dbReference type="OrthoDB" id="9769567at2"/>